<sequence length="439" mass="49158">MLILTHTTSTRESIRNDLGRPEYSYYFVLRELRPVLEDLGVVVEVADPERDVDTLYRNCRRHGIPCVFLSFSPPHKTPINLECPTLPVFAWEFDTIPNEGFMGKPRNDWTRVLGKLGGAVTHSGFIVRQVKQLMGQQFPIVSAPAPVWDTVAALRDAGPAQPVAHGIVLQLEGMVIDSRDTDLSAYDKSSLLAAEGQPLPLPATRQQGKCEVVLDGVVYTSIFNPGDGRKNWQDMIQAFCIAFKDVADAMLVLKLTHYDVSSLVPEMLEIMYKCGDLACRVVMLHGYLEQDAYERLLLATSYAVNTSMGEGQCLPLMEYMSAGKPGIAPRHSSMADYIDESCAFVLHSSLEPSTWPHDPRQAMRTLRHRLDFGSIVAAYRESHRVARECPDRYLLLSQGAIGSLKDYCSRDVVRERLRQAITRHLAGRDDHDVQARLQA</sequence>
<dbReference type="RefSeq" id="WP_162350809.1">
    <property type="nucleotide sequence ID" value="NZ_QOVG01000012.1"/>
</dbReference>
<dbReference type="CDD" id="cd01635">
    <property type="entry name" value="Glycosyltransferase_GTB-type"/>
    <property type="match status" value="1"/>
</dbReference>
<name>A0ABX0AFE3_9GAMM</name>
<proteinExistence type="predicted"/>
<dbReference type="PANTHER" id="PTHR46656:SF3">
    <property type="entry name" value="PUTATIVE-RELATED"/>
    <property type="match status" value="1"/>
</dbReference>
<dbReference type="EMBL" id="QOVG01000012">
    <property type="protein sequence ID" value="NDK40146.1"/>
    <property type="molecule type" value="Genomic_DNA"/>
</dbReference>
<dbReference type="Gene3D" id="3.40.50.2000">
    <property type="entry name" value="Glycogen Phosphorylase B"/>
    <property type="match status" value="1"/>
</dbReference>
<evidence type="ECO:0000313" key="1">
    <source>
        <dbReference type="EMBL" id="NDK40146.1"/>
    </source>
</evidence>
<protein>
    <submittedName>
        <fullName evidence="1">Glycosyltransferase family 1 protein</fullName>
    </submittedName>
</protein>
<evidence type="ECO:0000313" key="2">
    <source>
        <dbReference type="Proteomes" id="UP001429354"/>
    </source>
</evidence>
<keyword evidence="2" id="KW-1185">Reference proteome</keyword>
<dbReference type="Proteomes" id="UP001429354">
    <property type="component" value="Unassembled WGS sequence"/>
</dbReference>
<dbReference type="SUPFAM" id="SSF53756">
    <property type="entry name" value="UDP-Glycosyltransferase/glycogen phosphorylase"/>
    <property type="match status" value="1"/>
</dbReference>
<reference evidence="1 2" key="1">
    <citation type="submission" date="2018-07" db="EMBL/GenBank/DDBJ databases">
        <title>Whole genome Sequencing of Pseudoxanthomonas gei KCTC 32298 (T).</title>
        <authorList>
            <person name="Kumar S."/>
            <person name="Bansal K."/>
            <person name="Kaur A."/>
            <person name="Patil P."/>
            <person name="Sharma S."/>
            <person name="Patil P.B."/>
        </authorList>
    </citation>
    <scope>NUCLEOTIDE SEQUENCE [LARGE SCALE GENOMIC DNA]</scope>
    <source>
        <strain evidence="1 2">KCTC 32298</strain>
    </source>
</reference>
<accession>A0ABX0AFE3</accession>
<dbReference type="PANTHER" id="PTHR46656">
    <property type="entry name" value="PUTATIVE-RELATED"/>
    <property type="match status" value="1"/>
</dbReference>
<comment type="caution">
    <text evidence="1">The sequence shown here is derived from an EMBL/GenBank/DDBJ whole genome shotgun (WGS) entry which is preliminary data.</text>
</comment>
<gene>
    <name evidence="1" type="ORF">DT603_14985</name>
</gene>
<organism evidence="1 2">
    <name type="scientific">Pseudoxanthomonas gei</name>
    <dbReference type="NCBI Taxonomy" id="1383030"/>
    <lineage>
        <taxon>Bacteria</taxon>
        <taxon>Pseudomonadati</taxon>
        <taxon>Pseudomonadota</taxon>
        <taxon>Gammaproteobacteria</taxon>
        <taxon>Lysobacterales</taxon>
        <taxon>Lysobacteraceae</taxon>
        <taxon>Pseudoxanthomonas</taxon>
    </lineage>
</organism>